<keyword evidence="3" id="KW-1185">Reference proteome</keyword>
<protein>
    <submittedName>
        <fullName evidence="2">Uncharacterized protein</fullName>
    </submittedName>
</protein>
<dbReference type="AlphaFoldDB" id="A0A934K6X5"/>
<name>A0A934K6X5_9BACT</name>
<sequence>MDESQEQWEGLHGRQAVVARLRAIETRLEQLRAEVGVVGQWADHPASPDLKPSLKRVRELLQDAARQVRQERQRLLHG</sequence>
<evidence type="ECO:0000256" key="1">
    <source>
        <dbReference type="SAM" id="Coils"/>
    </source>
</evidence>
<gene>
    <name evidence="2" type="ORF">JF922_26130</name>
</gene>
<keyword evidence="1" id="KW-0175">Coiled coil</keyword>
<dbReference type="RefSeq" id="WP_338205806.1">
    <property type="nucleotide sequence ID" value="NZ_JAEKNR010000249.1"/>
</dbReference>
<organism evidence="2 3">
    <name type="scientific">Candidatus Nephthysia bennettiae</name>
    <dbReference type="NCBI Taxonomy" id="3127016"/>
    <lineage>
        <taxon>Bacteria</taxon>
        <taxon>Bacillati</taxon>
        <taxon>Candidatus Dormiibacterota</taxon>
        <taxon>Candidatus Dormibacteria</taxon>
        <taxon>Candidatus Dormibacterales</taxon>
        <taxon>Candidatus Dormibacteraceae</taxon>
        <taxon>Candidatus Nephthysia</taxon>
    </lineage>
</organism>
<comment type="caution">
    <text evidence="2">The sequence shown here is derived from an EMBL/GenBank/DDBJ whole genome shotgun (WGS) entry which is preliminary data.</text>
</comment>
<evidence type="ECO:0000313" key="3">
    <source>
        <dbReference type="Proteomes" id="UP000612893"/>
    </source>
</evidence>
<accession>A0A934K6X5</accession>
<proteinExistence type="predicted"/>
<dbReference type="EMBL" id="JAEKNR010000249">
    <property type="protein sequence ID" value="MBJ7601542.1"/>
    <property type="molecule type" value="Genomic_DNA"/>
</dbReference>
<reference evidence="2" key="1">
    <citation type="submission" date="2020-10" db="EMBL/GenBank/DDBJ databases">
        <title>Ca. Dormibacterota MAGs.</title>
        <authorList>
            <person name="Montgomery K."/>
        </authorList>
    </citation>
    <scope>NUCLEOTIDE SEQUENCE [LARGE SCALE GENOMIC DNA]</scope>
    <source>
        <strain evidence="2">SC8812_S17_10</strain>
    </source>
</reference>
<evidence type="ECO:0000313" key="2">
    <source>
        <dbReference type="EMBL" id="MBJ7601542.1"/>
    </source>
</evidence>
<dbReference type="Proteomes" id="UP000612893">
    <property type="component" value="Unassembled WGS sequence"/>
</dbReference>
<feature type="coiled-coil region" evidence="1">
    <location>
        <begin position="14"/>
        <end position="74"/>
    </location>
</feature>